<organism evidence="1">
    <name type="scientific">uncultured Rubrobacteraceae bacterium</name>
    <dbReference type="NCBI Taxonomy" id="349277"/>
    <lineage>
        <taxon>Bacteria</taxon>
        <taxon>Bacillati</taxon>
        <taxon>Actinomycetota</taxon>
        <taxon>Rubrobacteria</taxon>
        <taxon>Rubrobacterales</taxon>
        <taxon>Rubrobacteraceae</taxon>
        <taxon>environmental samples</taxon>
    </lineage>
</organism>
<dbReference type="EMBL" id="CADCVF010000083">
    <property type="protein sequence ID" value="CAA9472456.1"/>
    <property type="molecule type" value="Genomic_DNA"/>
</dbReference>
<name>A0A6J4RFP9_9ACTN</name>
<dbReference type="InterPro" id="IPR036410">
    <property type="entry name" value="HSP_DnaJ_Cys-rich_dom_sf"/>
</dbReference>
<evidence type="ECO:0000313" key="1">
    <source>
        <dbReference type="EMBL" id="CAA9472456.1"/>
    </source>
</evidence>
<gene>
    <name evidence="1" type="ORF">AVDCRST_MAG58-4024</name>
</gene>
<sequence length="89" mass="10346">MRTITIRYTSFRECPNCEGRGDDGAPWRPAECRRCKGRGRLVTDIEVEDSVDGLLPRSRYDFNALGEVYLLDFDEDEEFEVVRARDPWG</sequence>
<reference evidence="1" key="1">
    <citation type="submission" date="2020-02" db="EMBL/GenBank/DDBJ databases">
        <authorList>
            <person name="Meier V. D."/>
        </authorList>
    </citation>
    <scope>NUCLEOTIDE SEQUENCE</scope>
    <source>
        <strain evidence="1">AVDCRST_MAG58</strain>
    </source>
</reference>
<dbReference type="AlphaFoldDB" id="A0A6J4RFP9"/>
<dbReference type="Gene3D" id="6.20.20.10">
    <property type="match status" value="1"/>
</dbReference>
<dbReference type="SUPFAM" id="SSF57938">
    <property type="entry name" value="DnaJ/Hsp40 cysteine-rich domain"/>
    <property type="match status" value="1"/>
</dbReference>
<evidence type="ECO:0008006" key="2">
    <source>
        <dbReference type="Google" id="ProtNLM"/>
    </source>
</evidence>
<accession>A0A6J4RFP9</accession>
<proteinExistence type="predicted"/>
<protein>
    <recommendedName>
        <fullName evidence="2">Chaperone protein DnaJ</fullName>
    </recommendedName>
</protein>